<name>A0A820BRL9_9BILA</name>
<sequence length="98" mass="10209">MDQSNKISPQSVNSDIGEAQPTQSTRSCVCIRTGVTIPTAIILTRKGNVVETNLTTIMMTTTAKGPTTSMLTTIKSSTTTVKPGSTTTTEPGSTTTQA</sequence>
<accession>A0A820BRL9</accession>
<protein>
    <submittedName>
        <fullName evidence="2">Uncharacterized protein</fullName>
    </submittedName>
</protein>
<comment type="caution">
    <text evidence="2">The sequence shown here is derived from an EMBL/GenBank/DDBJ whole genome shotgun (WGS) entry which is preliminary data.</text>
</comment>
<reference evidence="2" key="1">
    <citation type="submission" date="2021-02" db="EMBL/GenBank/DDBJ databases">
        <authorList>
            <person name="Nowell W R."/>
        </authorList>
    </citation>
    <scope>NUCLEOTIDE SEQUENCE</scope>
</reference>
<feature type="non-terminal residue" evidence="2">
    <location>
        <position position="1"/>
    </location>
</feature>
<gene>
    <name evidence="2" type="ORF">OXD698_LOCUS41082</name>
</gene>
<evidence type="ECO:0000313" key="2">
    <source>
        <dbReference type="EMBL" id="CAF4205770.1"/>
    </source>
</evidence>
<dbReference type="EMBL" id="CAJOAZ010009542">
    <property type="protein sequence ID" value="CAF4205770.1"/>
    <property type="molecule type" value="Genomic_DNA"/>
</dbReference>
<organism evidence="2 3">
    <name type="scientific">Adineta steineri</name>
    <dbReference type="NCBI Taxonomy" id="433720"/>
    <lineage>
        <taxon>Eukaryota</taxon>
        <taxon>Metazoa</taxon>
        <taxon>Spiralia</taxon>
        <taxon>Gnathifera</taxon>
        <taxon>Rotifera</taxon>
        <taxon>Eurotatoria</taxon>
        <taxon>Bdelloidea</taxon>
        <taxon>Adinetida</taxon>
        <taxon>Adinetidae</taxon>
        <taxon>Adineta</taxon>
    </lineage>
</organism>
<feature type="region of interest" description="Disordered" evidence="1">
    <location>
        <begin position="1"/>
        <end position="27"/>
    </location>
</feature>
<dbReference type="AlphaFoldDB" id="A0A820BRL9"/>
<dbReference type="Proteomes" id="UP000663844">
    <property type="component" value="Unassembled WGS sequence"/>
</dbReference>
<proteinExistence type="predicted"/>
<feature type="region of interest" description="Disordered" evidence="1">
    <location>
        <begin position="68"/>
        <end position="98"/>
    </location>
</feature>
<evidence type="ECO:0000313" key="3">
    <source>
        <dbReference type="Proteomes" id="UP000663844"/>
    </source>
</evidence>
<evidence type="ECO:0000256" key="1">
    <source>
        <dbReference type="SAM" id="MobiDB-lite"/>
    </source>
</evidence>